<dbReference type="Pfam" id="PF07690">
    <property type="entry name" value="MFS_1"/>
    <property type="match status" value="1"/>
</dbReference>
<sequence length="390" mass="39403">MRTPLLLASYALAYSGAVIGYLPLLSLLLPLKVERIAGAARLDVLTACMVAGAVVASASNILFGWLSDRAVARGRGRRGWLAAGGAMTAASYATLALAQEPVAIVVAVVLFQAAINALLAPLLAMMAEEVPDDRKGVAGGLLALAAPVAAAVSAGLVAAGGAGEAAQLAVVAALALLCQLPLLTLRARPLAAAPPAGAVPLLRRDLAIAWAARLLVQAAGNAQSFYLLYYFSSIVAGASSAALAPRVGSLLTLAFAAALPVAMLLGRWSDRSGRRKPFLFAAALGGAAGLALMARAGDWNAGAAGFALYAVGSATFLALHAGFAMQLLPNPAHRGRDLGLLNLANTLPALAGPLLTWWLATPDDFGAVMAALSALTLIGGVLMLLVRGRA</sequence>
<feature type="transmembrane region" description="Helical" evidence="4">
    <location>
        <begin position="243"/>
        <end position="265"/>
    </location>
</feature>
<dbReference type="InterPro" id="IPR011701">
    <property type="entry name" value="MFS"/>
</dbReference>
<dbReference type="Proteomes" id="UP000732399">
    <property type="component" value="Unassembled WGS sequence"/>
</dbReference>
<feature type="transmembrane region" description="Helical" evidence="4">
    <location>
        <begin position="306"/>
        <end position="328"/>
    </location>
</feature>
<keyword evidence="7" id="KW-1185">Reference proteome</keyword>
<accession>A0ABX1CQB1</accession>
<feature type="transmembrane region" description="Helical" evidence="4">
    <location>
        <begin position="277"/>
        <end position="294"/>
    </location>
</feature>
<dbReference type="PANTHER" id="PTHR23528">
    <property type="match status" value="1"/>
</dbReference>
<dbReference type="PROSITE" id="PS50850">
    <property type="entry name" value="MFS"/>
    <property type="match status" value="1"/>
</dbReference>
<feature type="domain" description="Major facilitator superfamily (MFS) profile" evidence="5">
    <location>
        <begin position="167"/>
        <end position="390"/>
    </location>
</feature>
<proteinExistence type="predicted"/>
<organism evidence="6 7">
    <name type="scientific">Sphingomonas corticis</name>
    <dbReference type="NCBI Taxonomy" id="2722791"/>
    <lineage>
        <taxon>Bacteria</taxon>
        <taxon>Pseudomonadati</taxon>
        <taxon>Pseudomonadota</taxon>
        <taxon>Alphaproteobacteria</taxon>
        <taxon>Sphingomonadales</taxon>
        <taxon>Sphingomonadaceae</taxon>
        <taxon>Sphingomonas</taxon>
    </lineage>
</organism>
<feature type="transmembrane region" description="Helical" evidence="4">
    <location>
        <begin position="340"/>
        <end position="359"/>
    </location>
</feature>
<dbReference type="InterPro" id="IPR020846">
    <property type="entry name" value="MFS_dom"/>
</dbReference>
<dbReference type="InterPro" id="IPR036259">
    <property type="entry name" value="MFS_trans_sf"/>
</dbReference>
<feature type="transmembrane region" description="Helical" evidence="4">
    <location>
        <begin position="165"/>
        <end position="185"/>
    </location>
</feature>
<evidence type="ECO:0000313" key="7">
    <source>
        <dbReference type="Proteomes" id="UP000732399"/>
    </source>
</evidence>
<evidence type="ECO:0000259" key="5">
    <source>
        <dbReference type="PROSITE" id="PS50850"/>
    </source>
</evidence>
<evidence type="ECO:0000256" key="4">
    <source>
        <dbReference type="SAM" id="Phobius"/>
    </source>
</evidence>
<feature type="transmembrane region" description="Helical" evidence="4">
    <location>
        <begin position="365"/>
        <end position="386"/>
    </location>
</feature>
<evidence type="ECO:0000313" key="6">
    <source>
        <dbReference type="EMBL" id="NJR78858.1"/>
    </source>
</evidence>
<protein>
    <submittedName>
        <fullName evidence="6">MFS transporter</fullName>
    </submittedName>
</protein>
<reference evidence="6 7" key="1">
    <citation type="submission" date="2020-03" db="EMBL/GenBank/DDBJ databases">
        <authorList>
            <person name="Wang L."/>
            <person name="He N."/>
            <person name="Li Y."/>
            <person name="Fang Y."/>
            <person name="Zhang F."/>
        </authorList>
    </citation>
    <scope>NUCLEOTIDE SEQUENCE [LARGE SCALE GENOMIC DNA]</scope>
    <source>
        <strain evidence="6 7">36D10-4-7</strain>
    </source>
</reference>
<dbReference type="SUPFAM" id="SSF103473">
    <property type="entry name" value="MFS general substrate transporter"/>
    <property type="match status" value="1"/>
</dbReference>
<comment type="caution">
    <text evidence="6">The sequence shown here is derived from an EMBL/GenBank/DDBJ whole genome shotgun (WGS) entry which is preliminary data.</text>
</comment>
<evidence type="ECO:0000256" key="1">
    <source>
        <dbReference type="ARBA" id="ARBA00022692"/>
    </source>
</evidence>
<feature type="transmembrane region" description="Helical" evidence="4">
    <location>
        <begin position="79"/>
        <end position="98"/>
    </location>
</feature>
<feature type="transmembrane region" description="Helical" evidence="4">
    <location>
        <begin position="104"/>
        <end position="125"/>
    </location>
</feature>
<dbReference type="Gene3D" id="1.20.1250.20">
    <property type="entry name" value="MFS general substrate transporter like domains"/>
    <property type="match status" value="2"/>
</dbReference>
<feature type="transmembrane region" description="Helical" evidence="4">
    <location>
        <begin position="206"/>
        <end position="231"/>
    </location>
</feature>
<feature type="transmembrane region" description="Helical" evidence="4">
    <location>
        <begin position="137"/>
        <end position="159"/>
    </location>
</feature>
<dbReference type="PANTHER" id="PTHR23528:SF1">
    <property type="entry name" value="MAJOR FACILITATOR SUPERFAMILY (MFS) PROFILE DOMAIN-CONTAINING PROTEIN"/>
    <property type="match status" value="1"/>
</dbReference>
<keyword evidence="1 4" id="KW-0812">Transmembrane</keyword>
<keyword evidence="3 4" id="KW-0472">Membrane</keyword>
<feature type="transmembrane region" description="Helical" evidence="4">
    <location>
        <begin position="44"/>
        <end position="67"/>
    </location>
</feature>
<evidence type="ECO:0000256" key="2">
    <source>
        <dbReference type="ARBA" id="ARBA00022989"/>
    </source>
</evidence>
<dbReference type="EMBL" id="JAAVJH010000005">
    <property type="protein sequence ID" value="NJR78858.1"/>
    <property type="molecule type" value="Genomic_DNA"/>
</dbReference>
<gene>
    <name evidence="6" type="ORF">HBH26_09690</name>
</gene>
<name>A0ABX1CQB1_9SPHN</name>
<keyword evidence="2 4" id="KW-1133">Transmembrane helix</keyword>
<evidence type="ECO:0000256" key="3">
    <source>
        <dbReference type="ARBA" id="ARBA00023136"/>
    </source>
</evidence>